<evidence type="ECO:0000256" key="2">
    <source>
        <dbReference type="SAM" id="MobiDB-lite"/>
    </source>
</evidence>
<feature type="compositionally biased region" description="Acidic residues" evidence="2">
    <location>
        <begin position="420"/>
        <end position="456"/>
    </location>
</feature>
<feature type="compositionally biased region" description="Basic residues" evidence="2">
    <location>
        <begin position="65"/>
        <end position="74"/>
    </location>
</feature>
<dbReference type="GO" id="GO:0005730">
    <property type="term" value="C:nucleolus"/>
    <property type="evidence" value="ECO:0007669"/>
    <property type="project" value="TreeGrafter"/>
</dbReference>
<protein>
    <submittedName>
        <fullName evidence="4">KRRI-Interacting protein 1</fullName>
    </submittedName>
</protein>
<comment type="similarity">
    <text evidence="1">Belongs to the KRI1 family.</text>
</comment>
<evidence type="ECO:0000313" key="4">
    <source>
        <dbReference type="EMBL" id="TQB71440.1"/>
    </source>
</evidence>
<evidence type="ECO:0000313" key="5">
    <source>
        <dbReference type="Proteomes" id="UP000319663"/>
    </source>
</evidence>
<organism evidence="4 5">
    <name type="scientific">Monascus purpureus</name>
    <name type="common">Red mold</name>
    <name type="synonym">Monascus anka</name>
    <dbReference type="NCBI Taxonomy" id="5098"/>
    <lineage>
        <taxon>Eukaryota</taxon>
        <taxon>Fungi</taxon>
        <taxon>Dikarya</taxon>
        <taxon>Ascomycota</taxon>
        <taxon>Pezizomycotina</taxon>
        <taxon>Eurotiomycetes</taxon>
        <taxon>Eurotiomycetidae</taxon>
        <taxon>Eurotiales</taxon>
        <taxon>Aspergillaceae</taxon>
        <taxon>Monascus</taxon>
    </lineage>
</organism>
<feature type="region of interest" description="Disordered" evidence="2">
    <location>
        <begin position="1"/>
        <end position="37"/>
    </location>
</feature>
<accession>A0A507QVP8</accession>
<dbReference type="Pfam" id="PF12936">
    <property type="entry name" value="Kri1_C"/>
    <property type="match status" value="1"/>
</dbReference>
<proteinExistence type="inferred from homology"/>
<feature type="region of interest" description="Disordered" evidence="2">
    <location>
        <begin position="290"/>
        <end position="333"/>
    </location>
</feature>
<name>A0A507QVP8_MONPU</name>
<feature type="compositionally biased region" description="Acidic residues" evidence="2">
    <location>
        <begin position="77"/>
        <end position="98"/>
    </location>
</feature>
<reference evidence="4 5" key="1">
    <citation type="submission" date="2019-06" db="EMBL/GenBank/DDBJ databases">
        <title>Wine fermentation using esterase from Monascus purpureus.</title>
        <authorList>
            <person name="Geng C."/>
            <person name="Zhang Y."/>
        </authorList>
    </citation>
    <scope>NUCLEOTIDE SEQUENCE [LARGE SCALE GENOMIC DNA]</scope>
    <source>
        <strain evidence="4">HQ1</strain>
    </source>
</reference>
<feature type="compositionally biased region" description="Basic residues" evidence="2">
    <location>
        <begin position="611"/>
        <end position="621"/>
    </location>
</feature>
<dbReference type="AlphaFoldDB" id="A0A507QVP8"/>
<dbReference type="InterPro" id="IPR018034">
    <property type="entry name" value="Kri1"/>
</dbReference>
<dbReference type="GO" id="GO:0000447">
    <property type="term" value="P:endonucleolytic cleavage in ITS1 to separate SSU-rRNA from 5.8S rRNA and LSU-rRNA from tricistronic rRNA transcript (SSU-rRNA, 5.8S rRNA, LSU-rRNA)"/>
    <property type="evidence" value="ECO:0007669"/>
    <property type="project" value="TreeGrafter"/>
</dbReference>
<feature type="region of interest" description="Disordered" evidence="2">
    <location>
        <begin position="550"/>
        <end position="621"/>
    </location>
</feature>
<feature type="region of interest" description="Disordered" evidence="2">
    <location>
        <begin position="49"/>
        <end position="104"/>
    </location>
</feature>
<feature type="region of interest" description="Disordered" evidence="2">
    <location>
        <begin position="391"/>
        <end position="484"/>
    </location>
</feature>
<feature type="domain" description="Kri1-like C-terminal" evidence="3">
    <location>
        <begin position="486"/>
        <end position="574"/>
    </location>
</feature>
<evidence type="ECO:0000256" key="1">
    <source>
        <dbReference type="ARBA" id="ARBA00007473"/>
    </source>
</evidence>
<keyword evidence="5" id="KW-1185">Reference proteome</keyword>
<evidence type="ECO:0000259" key="3">
    <source>
        <dbReference type="Pfam" id="PF12936"/>
    </source>
</evidence>
<dbReference type="PANTHER" id="PTHR14490">
    <property type="entry name" value="ZINC FINGER, ZZ TYPE"/>
    <property type="match status" value="1"/>
</dbReference>
<dbReference type="PANTHER" id="PTHR14490:SF5">
    <property type="entry name" value="PROTEIN KRI1 HOMOLOG"/>
    <property type="match status" value="1"/>
</dbReference>
<dbReference type="GO" id="GO:0030686">
    <property type="term" value="C:90S preribosome"/>
    <property type="evidence" value="ECO:0007669"/>
    <property type="project" value="TreeGrafter"/>
</dbReference>
<dbReference type="STRING" id="5098.A0A507QVP8"/>
<dbReference type="InterPro" id="IPR024626">
    <property type="entry name" value="Kri1-like_C"/>
</dbReference>
<gene>
    <name evidence="4" type="primary">KRI1</name>
    <name evidence="4" type="ORF">MPDQ_007567</name>
</gene>
<dbReference type="Proteomes" id="UP000319663">
    <property type="component" value="Unassembled WGS sequence"/>
</dbReference>
<dbReference type="OrthoDB" id="10252032at2759"/>
<sequence>MEPPAKKPRKLLDEDSSSDSESEAGGVPIGNKDIDTGFKINEEYARRFEYNKKREEKQQLEAKLGKHSLGKRRTRDGEDEETGSSDESSSDEDEDENGELVTEALDAEIQATLQAIRSKDPRVYDQNTTFYSKFDEDAEIGDDKKKEKPMFLRDYHRENLLKGVDPAEEDAQQAPKTFAEEQENLKKNVVSAMHAAADEDEDDDDGFLIRKSTTEPAPGPKADVKLDVENADKDPENFLSNFMSSRAWVISERSDLRPFESDDEEEEERAEAFEEAYNFRFEDPNKVNEKLVTHSRDATNKFSVRREEMSSRKKQREAERLRKEEEKKQRELEKNRLRKLKVEELQDKVKQIKEVAGLRASSFTDEDWAQFLDDAWDDQKWEAEMQKRFGEEYYAEEEVGESGDEGEGKRKRPKKPKWDDDIDITDLVPDFDEEEKPEISLSDDEVDKEEEADGDDATAGSKAKKKSKGQEKRDQKREARKERLRIEEAVDRNLDLDIHLLPGATKKNSTQFRYRETSPQSFGLTARDILMADDSQLNQFAGLKKLASFRDPEKKRRDQKKLGKKARLRKWRQDTFGREDAPDFSWGEKRSATERGDETETKVDIREGEPKRKKRKRSKKH</sequence>
<feature type="compositionally biased region" description="Acidic residues" evidence="2">
    <location>
        <begin position="393"/>
        <end position="405"/>
    </location>
</feature>
<dbReference type="EMBL" id="VIFY01000081">
    <property type="protein sequence ID" value="TQB71440.1"/>
    <property type="molecule type" value="Genomic_DNA"/>
</dbReference>
<feature type="compositionally biased region" description="Basic and acidic residues" evidence="2">
    <location>
        <begin position="468"/>
        <end position="484"/>
    </location>
</feature>
<feature type="compositionally biased region" description="Basic and acidic residues" evidence="2">
    <location>
        <begin position="571"/>
        <end position="610"/>
    </location>
</feature>
<comment type="caution">
    <text evidence="4">The sequence shown here is derived from an EMBL/GenBank/DDBJ whole genome shotgun (WGS) entry which is preliminary data.</text>
</comment>
<feature type="region of interest" description="Disordered" evidence="2">
    <location>
        <begin position="197"/>
        <end position="226"/>
    </location>
</feature>
<feature type="compositionally biased region" description="Basic residues" evidence="2">
    <location>
        <begin position="557"/>
        <end position="570"/>
    </location>
</feature>
<dbReference type="Pfam" id="PF05178">
    <property type="entry name" value="Kri1"/>
    <property type="match status" value="1"/>
</dbReference>
<feature type="compositionally biased region" description="Basic and acidic residues" evidence="2">
    <location>
        <begin position="49"/>
        <end position="64"/>
    </location>
</feature>